<reference evidence="2 3" key="1">
    <citation type="submission" date="2019-04" db="EMBL/GenBank/DDBJ databases">
        <title>Annotation for the trematode Fasciola gigantica.</title>
        <authorList>
            <person name="Choi Y.-J."/>
        </authorList>
    </citation>
    <scope>NUCLEOTIDE SEQUENCE [LARGE SCALE GENOMIC DNA]</scope>
    <source>
        <strain evidence="2">Uganda_cow_1</strain>
    </source>
</reference>
<keyword evidence="3" id="KW-1185">Reference proteome</keyword>
<protein>
    <submittedName>
        <fullName evidence="2">Uncharacterized protein</fullName>
    </submittedName>
</protein>
<feature type="compositionally biased region" description="Basic and acidic residues" evidence="1">
    <location>
        <begin position="29"/>
        <end position="47"/>
    </location>
</feature>
<evidence type="ECO:0000256" key="1">
    <source>
        <dbReference type="SAM" id="MobiDB-lite"/>
    </source>
</evidence>
<feature type="region of interest" description="Disordered" evidence="1">
    <location>
        <begin position="83"/>
        <end position="106"/>
    </location>
</feature>
<feature type="compositionally biased region" description="Basic and acidic residues" evidence="1">
    <location>
        <begin position="1"/>
        <end position="11"/>
    </location>
</feature>
<comment type="caution">
    <text evidence="2">The sequence shown here is derived from an EMBL/GenBank/DDBJ whole genome shotgun (WGS) entry which is preliminary data.</text>
</comment>
<dbReference type="EMBL" id="SUNJ01003471">
    <property type="protein sequence ID" value="TPP65233.1"/>
    <property type="molecule type" value="Genomic_DNA"/>
</dbReference>
<name>A0A504YV40_FASGI</name>
<evidence type="ECO:0000313" key="3">
    <source>
        <dbReference type="Proteomes" id="UP000316759"/>
    </source>
</evidence>
<gene>
    <name evidence="2" type="ORF">FGIG_11716</name>
</gene>
<evidence type="ECO:0000313" key="2">
    <source>
        <dbReference type="EMBL" id="TPP65233.1"/>
    </source>
</evidence>
<feature type="region of interest" description="Disordered" evidence="1">
    <location>
        <begin position="1"/>
        <end position="51"/>
    </location>
</feature>
<feature type="compositionally biased region" description="Low complexity" evidence="1">
    <location>
        <begin position="83"/>
        <end position="105"/>
    </location>
</feature>
<dbReference type="Proteomes" id="UP000316759">
    <property type="component" value="Unassembled WGS sequence"/>
</dbReference>
<sequence>MRELSQRELKRTKARPFHQPRGASQSLGDLKEVRSPDRLEPATKEGGSESDFDLALQLRYGAMQQMQEIIRIFASAGAAASSSGIATQDAASNRSSAANSSRHNSTAIVTSSQSRWFCASSGQECDPLATATTDHASGEGKCSCSPM</sequence>
<organism evidence="2 3">
    <name type="scientific">Fasciola gigantica</name>
    <name type="common">Giant liver fluke</name>
    <dbReference type="NCBI Taxonomy" id="46835"/>
    <lineage>
        <taxon>Eukaryota</taxon>
        <taxon>Metazoa</taxon>
        <taxon>Spiralia</taxon>
        <taxon>Lophotrochozoa</taxon>
        <taxon>Platyhelminthes</taxon>
        <taxon>Trematoda</taxon>
        <taxon>Digenea</taxon>
        <taxon>Plagiorchiida</taxon>
        <taxon>Echinostomata</taxon>
        <taxon>Echinostomatoidea</taxon>
        <taxon>Fasciolidae</taxon>
        <taxon>Fasciola</taxon>
    </lineage>
</organism>
<accession>A0A504YV40</accession>
<proteinExistence type="predicted"/>
<dbReference type="AlphaFoldDB" id="A0A504YV40"/>